<dbReference type="PANTHER" id="PTHR31584:SF1">
    <property type="entry name" value="TUMOR PROTEIN P53-INDUCIBLE PROTEIN 11"/>
    <property type="match status" value="1"/>
</dbReference>
<name>A0A1I8GN54_9PLAT</name>
<sequence length="201" mass="21787">MALETEPQVCRDERNCFYNSYYIELRCEIAILRKQSSGDLHSRLKTRKLLGVGETDDGDVHRSKLSQILGHSEQLHHRGLSWAARTWTAACGLACAAAATAIFFKPGLLFGHQEATELATDLVARLYACALMALAGFLCLSWRSSDRELARQSIILMAALAAANCALLWLHPAGWLPRLAALAMLAAAAAACAKFCQLAGG</sequence>
<protein>
    <recommendedName>
        <fullName evidence="2">Tumor protein p53-inducible protein 11</fullName>
    </recommendedName>
    <alternativeName>
        <fullName evidence="7">p53-induced gene 11 protein</fullName>
    </alternativeName>
</protein>
<keyword evidence="8" id="KW-1185">Reference proteome</keyword>
<accession>A0A1I8GN54</accession>
<evidence type="ECO:0000313" key="8">
    <source>
        <dbReference type="Proteomes" id="UP000095280"/>
    </source>
</evidence>
<evidence type="ECO:0000256" key="2">
    <source>
        <dbReference type="ARBA" id="ARBA00019449"/>
    </source>
</evidence>
<keyword evidence="5" id="KW-1133">Transmembrane helix</keyword>
<dbReference type="PANTHER" id="PTHR31584">
    <property type="entry name" value="TUMOR PROTEIN P53-INDUCIBLE PROTEIN 11"/>
    <property type="match status" value="1"/>
</dbReference>
<dbReference type="Pfam" id="PF14936">
    <property type="entry name" value="p53-inducible11"/>
    <property type="match status" value="1"/>
</dbReference>
<dbReference type="AlphaFoldDB" id="A0A1I8GN54"/>
<dbReference type="Proteomes" id="UP000095280">
    <property type="component" value="Unplaced"/>
</dbReference>
<proteinExistence type="predicted"/>
<organism evidence="8 9">
    <name type="scientific">Macrostomum lignano</name>
    <dbReference type="NCBI Taxonomy" id="282301"/>
    <lineage>
        <taxon>Eukaryota</taxon>
        <taxon>Metazoa</taxon>
        <taxon>Spiralia</taxon>
        <taxon>Lophotrochozoa</taxon>
        <taxon>Platyhelminthes</taxon>
        <taxon>Rhabditophora</taxon>
        <taxon>Macrostomorpha</taxon>
        <taxon>Macrostomida</taxon>
        <taxon>Macrostomidae</taxon>
        <taxon>Macrostomum</taxon>
    </lineage>
</organism>
<dbReference type="GO" id="GO:0016020">
    <property type="term" value="C:membrane"/>
    <property type="evidence" value="ECO:0007669"/>
    <property type="project" value="UniProtKB-SubCell"/>
</dbReference>
<keyword evidence="3" id="KW-0597">Phosphoprotein</keyword>
<evidence type="ECO:0000256" key="7">
    <source>
        <dbReference type="ARBA" id="ARBA00032100"/>
    </source>
</evidence>
<reference evidence="9" key="1">
    <citation type="submission" date="2016-11" db="UniProtKB">
        <authorList>
            <consortium name="WormBaseParasite"/>
        </authorList>
    </citation>
    <scope>IDENTIFICATION</scope>
</reference>
<comment type="subcellular location">
    <subcellularLocation>
        <location evidence="1">Membrane</location>
        <topology evidence="1">Multi-pass membrane protein</topology>
    </subcellularLocation>
</comment>
<evidence type="ECO:0000313" key="9">
    <source>
        <dbReference type="WBParaSite" id="maker-uti_cns_0002546-snap-gene-0.1-mRNA-1"/>
    </source>
</evidence>
<evidence type="ECO:0000256" key="3">
    <source>
        <dbReference type="ARBA" id="ARBA00022553"/>
    </source>
</evidence>
<evidence type="ECO:0000256" key="4">
    <source>
        <dbReference type="ARBA" id="ARBA00022692"/>
    </source>
</evidence>
<dbReference type="InterPro" id="IPR028266">
    <property type="entry name" value="TP53I11"/>
</dbReference>
<keyword evidence="4" id="KW-0812">Transmembrane</keyword>
<evidence type="ECO:0000256" key="1">
    <source>
        <dbReference type="ARBA" id="ARBA00004141"/>
    </source>
</evidence>
<evidence type="ECO:0000256" key="5">
    <source>
        <dbReference type="ARBA" id="ARBA00022989"/>
    </source>
</evidence>
<keyword evidence="6" id="KW-0472">Membrane</keyword>
<dbReference type="WBParaSite" id="maker-uti_cns_0002546-snap-gene-0.1-mRNA-1">
    <property type="protein sequence ID" value="maker-uti_cns_0002546-snap-gene-0.1-mRNA-1"/>
    <property type="gene ID" value="maker-uti_cns_0002546-snap-gene-0.1"/>
</dbReference>
<evidence type="ECO:0000256" key="6">
    <source>
        <dbReference type="ARBA" id="ARBA00023136"/>
    </source>
</evidence>